<reference evidence="2" key="2">
    <citation type="submission" date="2025-09" db="UniProtKB">
        <authorList>
            <consortium name="Ensembl"/>
        </authorList>
    </citation>
    <scope>IDENTIFICATION</scope>
</reference>
<evidence type="ECO:0000313" key="3">
    <source>
        <dbReference type="Proteomes" id="UP000261540"/>
    </source>
</evidence>
<sequence length="170" mass="19099">IAQFPCPFLSQTADVTLDPDTAQAGLIISEDGKEVTYRGNKQGIDYSFFYNLLVNLNRLGVRGKEGFTSGRHYWEVVVGKKTEWALGVVAVTNGKKSEFSWGIGLSKGRYQTFGKHCINLYVKEKPEKVGIFVDYGEGYVSFYNVGYFVYITVLYLMSCLPPITIEIHPN</sequence>
<name>A0A3B3QLS4_9TELE</name>
<proteinExistence type="predicted"/>
<dbReference type="InterPro" id="IPR001870">
    <property type="entry name" value="B30.2/SPRY"/>
</dbReference>
<dbReference type="PROSITE" id="PS50188">
    <property type="entry name" value="B302_SPRY"/>
    <property type="match status" value="1"/>
</dbReference>
<dbReference type="SUPFAM" id="SSF49899">
    <property type="entry name" value="Concanavalin A-like lectins/glucanases"/>
    <property type="match status" value="1"/>
</dbReference>
<organism evidence="2 3">
    <name type="scientific">Paramormyrops kingsleyae</name>
    <dbReference type="NCBI Taxonomy" id="1676925"/>
    <lineage>
        <taxon>Eukaryota</taxon>
        <taxon>Metazoa</taxon>
        <taxon>Chordata</taxon>
        <taxon>Craniata</taxon>
        <taxon>Vertebrata</taxon>
        <taxon>Euteleostomi</taxon>
        <taxon>Actinopterygii</taxon>
        <taxon>Neopterygii</taxon>
        <taxon>Teleostei</taxon>
        <taxon>Osteoglossocephala</taxon>
        <taxon>Osteoglossomorpha</taxon>
        <taxon>Osteoglossiformes</taxon>
        <taxon>Mormyridae</taxon>
        <taxon>Paramormyrops</taxon>
    </lineage>
</organism>
<reference evidence="2" key="1">
    <citation type="submission" date="2025-08" db="UniProtKB">
        <authorList>
            <consortium name="Ensembl"/>
        </authorList>
    </citation>
    <scope>IDENTIFICATION</scope>
</reference>
<evidence type="ECO:0000259" key="1">
    <source>
        <dbReference type="PROSITE" id="PS50188"/>
    </source>
</evidence>
<dbReference type="GeneTree" id="ENSGT01040000240400"/>
<dbReference type="Pfam" id="PF00622">
    <property type="entry name" value="SPRY"/>
    <property type="match status" value="1"/>
</dbReference>
<feature type="domain" description="B30.2/SPRY" evidence="1">
    <location>
        <begin position="1"/>
        <end position="170"/>
    </location>
</feature>
<dbReference type="SMART" id="SM00449">
    <property type="entry name" value="SPRY"/>
    <property type="match status" value="1"/>
</dbReference>
<dbReference type="SMART" id="SM00589">
    <property type="entry name" value="PRY"/>
    <property type="match status" value="1"/>
</dbReference>
<dbReference type="Gene3D" id="2.60.120.920">
    <property type="match status" value="1"/>
</dbReference>
<protein>
    <recommendedName>
        <fullName evidence="1">B30.2/SPRY domain-containing protein</fullName>
    </recommendedName>
</protein>
<dbReference type="InterPro" id="IPR013320">
    <property type="entry name" value="ConA-like_dom_sf"/>
</dbReference>
<dbReference type="InterPro" id="IPR006574">
    <property type="entry name" value="PRY"/>
</dbReference>
<dbReference type="InterPro" id="IPR003877">
    <property type="entry name" value="SPRY_dom"/>
</dbReference>
<keyword evidence="3" id="KW-1185">Reference proteome</keyword>
<evidence type="ECO:0000313" key="2">
    <source>
        <dbReference type="Ensembl" id="ENSPKIP00000007068.1"/>
    </source>
</evidence>
<dbReference type="InterPro" id="IPR043136">
    <property type="entry name" value="B30.2/SPRY_sf"/>
</dbReference>
<dbReference type="AlphaFoldDB" id="A0A3B3QLS4"/>
<dbReference type="PANTHER" id="PTHR24103">
    <property type="entry name" value="E3 UBIQUITIN-PROTEIN LIGASE TRIM"/>
    <property type="match status" value="1"/>
</dbReference>
<dbReference type="InterPro" id="IPR003879">
    <property type="entry name" value="Butyrophylin_SPRY"/>
</dbReference>
<dbReference type="PRINTS" id="PR01407">
    <property type="entry name" value="BUTYPHLNCDUF"/>
</dbReference>
<dbReference type="Ensembl" id="ENSPKIT00000031112.1">
    <property type="protein sequence ID" value="ENSPKIP00000007068.1"/>
    <property type="gene ID" value="ENSPKIG00000023108.1"/>
</dbReference>
<dbReference type="InterPro" id="IPR050143">
    <property type="entry name" value="TRIM/RBCC"/>
</dbReference>
<accession>A0A3B3QLS4</accession>
<dbReference type="Proteomes" id="UP000261540">
    <property type="component" value="Unplaced"/>
</dbReference>
<dbReference type="Pfam" id="PF13765">
    <property type="entry name" value="PRY"/>
    <property type="match status" value="1"/>
</dbReference>